<protein>
    <recommendedName>
        <fullName evidence="3">DUF1552 domain-containing protein</fullName>
    </recommendedName>
</protein>
<dbReference type="EMBL" id="QFQP01000002">
    <property type="protein sequence ID" value="PZR17401.1"/>
    <property type="molecule type" value="Genomic_DNA"/>
</dbReference>
<accession>A0A2W5W2M6</accession>
<dbReference type="PROSITE" id="PS51318">
    <property type="entry name" value="TAT"/>
    <property type="match status" value="1"/>
</dbReference>
<organism evidence="1 2">
    <name type="scientific">Archangium gephyra</name>
    <dbReference type="NCBI Taxonomy" id="48"/>
    <lineage>
        <taxon>Bacteria</taxon>
        <taxon>Pseudomonadati</taxon>
        <taxon>Myxococcota</taxon>
        <taxon>Myxococcia</taxon>
        <taxon>Myxococcales</taxon>
        <taxon>Cystobacterineae</taxon>
        <taxon>Archangiaceae</taxon>
        <taxon>Archangium</taxon>
    </lineage>
</organism>
<evidence type="ECO:0000313" key="1">
    <source>
        <dbReference type="EMBL" id="PZR17401.1"/>
    </source>
</evidence>
<gene>
    <name evidence="1" type="ORF">DI536_03505</name>
</gene>
<comment type="caution">
    <text evidence="1">The sequence shown here is derived from an EMBL/GenBank/DDBJ whole genome shotgun (WGS) entry which is preliminary data.</text>
</comment>
<dbReference type="InterPro" id="IPR006311">
    <property type="entry name" value="TAT_signal"/>
</dbReference>
<dbReference type="Pfam" id="PF07586">
    <property type="entry name" value="HXXSHH"/>
    <property type="match status" value="1"/>
</dbReference>
<dbReference type="AlphaFoldDB" id="A0A2W5W2M6"/>
<evidence type="ECO:0000313" key="2">
    <source>
        <dbReference type="Proteomes" id="UP000249061"/>
    </source>
</evidence>
<dbReference type="InterPro" id="IPR011447">
    <property type="entry name" value="DUF1552"/>
</dbReference>
<proteinExistence type="predicted"/>
<name>A0A2W5W2M6_9BACT</name>
<evidence type="ECO:0008006" key="3">
    <source>
        <dbReference type="Google" id="ProtNLM"/>
    </source>
</evidence>
<dbReference type="Proteomes" id="UP000249061">
    <property type="component" value="Unassembled WGS sequence"/>
</dbReference>
<reference evidence="1 2" key="1">
    <citation type="submission" date="2017-08" db="EMBL/GenBank/DDBJ databases">
        <title>Infants hospitalized years apart are colonized by the same room-sourced microbial strains.</title>
        <authorList>
            <person name="Brooks B."/>
            <person name="Olm M.R."/>
            <person name="Firek B.A."/>
            <person name="Baker R."/>
            <person name="Thomas B.C."/>
            <person name="Morowitz M.J."/>
            <person name="Banfield J.F."/>
        </authorList>
    </citation>
    <scope>NUCLEOTIDE SEQUENCE [LARGE SCALE GENOMIC DNA]</scope>
    <source>
        <strain evidence="1">S2_003_000_R2_14</strain>
    </source>
</reference>
<sequence length="527" mass="56800">MKFDPLSRRMFLRAAGGGLLTIPTLASLLPRSAAAQVSGAPPLRFVMFTNEHGSNEGVFFGAMKGRRANLNLENANGNALVPSVGHRALADLPGDVSYLLAPFTPLKNKISVLRSLDIAGAEGGAHPMSFPSCGSGMGPSGGGWFNNAGTLSVDSLIARKIYGAANVPSTRRQLVLSPEYNLEFKRGQWVERGYSSATFGLNSNWDGTTPYKRATRIAAVANTQTLMSKFVFDGGQGGATQGFDRRKILDRVYENYRRVSTDSRLSAEDRRKLEAYLSLVGELQNDSAPPSSHCESPQLENEPVYIPNEGTAAEREAIEDLRIRNHIRIVAAAMLCDLTRVAAISVYAGSHTYHHTSNMFTHTPTTNADAAKFWGKHLRIAKMVASLMTTMNSFQESHGTLLDNSIVYWAQQYATLYTSGGAHSSHNMPVVIGGGAQGKLRMGQFMDFRTSEGPTASSYRPRGVPLNNLLVTMMNCYGLSSTDYEVTSGQGMGAYDGALGTALAESSKTTAARRSALPFLYQGPALG</sequence>